<comment type="similarity">
    <text evidence="2">Belongs to the TRAFAC class myosin-kinesin ATPase superfamily. Kinesin family.</text>
</comment>
<dbReference type="Gene3D" id="3.40.850.10">
    <property type="entry name" value="Kinesin motor domain"/>
    <property type="match status" value="1"/>
</dbReference>
<evidence type="ECO:0000259" key="3">
    <source>
        <dbReference type="PROSITE" id="PS50067"/>
    </source>
</evidence>
<reference evidence="4" key="1">
    <citation type="journal article" date="2023" name="Plant J.">
        <title>Genome sequences and population genomics provide insights into the demographic history, inbreeding, and mutation load of two 'living fossil' tree species of Dipteronia.</title>
        <authorList>
            <person name="Feng Y."/>
            <person name="Comes H.P."/>
            <person name="Chen J."/>
            <person name="Zhu S."/>
            <person name="Lu R."/>
            <person name="Zhang X."/>
            <person name="Li P."/>
            <person name="Qiu J."/>
            <person name="Olsen K.M."/>
            <person name="Qiu Y."/>
        </authorList>
    </citation>
    <scope>NUCLEOTIDE SEQUENCE</scope>
    <source>
        <strain evidence="4">NBL</strain>
    </source>
</reference>
<evidence type="ECO:0000256" key="2">
    <source>
        <dbReference type="PROSITE-ProRule" id="PRU00283"/>
    </source>
</evidence>
<protein>
    <recommendedName>
        <fullName evidence="3">Kinesin motor domain-containing protein</fullName>
    </recommendedName>
</protein>
<keyword evidence="1" id="KW-0505">Motor protein</keyword>
<gene>
    <name evidence="4" type="ORF">Dsin_023944</name>
</gene>
<dbReference type="AlphaFoldDB" id="A0AAE0E1I7"/>
<dbReference type="GO" id="GO:0008017">
    <property type="term" value="F:microtubule binding"/>
    <property type="evidence" value="ECO:0007669"/>
    <property type="project" value="InterPro"/>
</dbReference>
<sequence>MESRKNSFDKVFTQTASQDAKGLVNSEGLTEVQIPDVTKARWWYNKGRRVRSTSWTSVNEASSRSHCLTRITIFRHGDALEAKREVSKLWMVDLGGSERLLKTGATGQTLDEGRAINLSLSALADVIAALRRKRGHVPYSYSKQTQIPKDSLDEEKNLISPKETLKESVETPRISEKAIRRSISNSLPLFVTSTVASRQRQGAAEGEISVINVLCPGFILQIES</sequence>
<evidence type="ECO:0000313" key="5">
    <source>
        <dbReference type="Proteomes" id="UP001281410"/>
    </source>
</evidence>
<feature type="domain" description="Kinesin motor" evidence="3">
    <location>
        <begin position="1"/>
        <end position="152"/>
    </location>
</feature>
<evidence type="ECO:0000313" key="4">
    <source>
        <dbReference type="EMBL" id="KAK3200529.1"/>
    </source>
</evidence>
<dbReference type="PANTHER" id="PTHR47972:SF9">
    <property type="entry name" value="KINESIN-LIKE PROTEIN KIN-14U"/>
    <property type="match status" value="1"/>
</dbReference>
<comment type="caution">
    <text evidence="4">The sequence shown here is derived from an EMBL/GenBank/DDBJ whole genome shotgun (WGS) entry which is preliminary data.</text>
</comment>
<name>A0AAE0E1I7_9ROSI</name>
<comment type="caution">
    <text evidence="2">Lacks conserved residue(s) required for the propagation of feature annotation.</text>
</comment>
<dbReference type="Proteomes" id="UP001281410">
    <property type="component" value="Unassembled WGS sequence"/>
</dbReference>
<dbReference type="SUPFAM" id="SSF52540">
    <property type="entry name" value="P-loop containing nucleoside triphosphate hydrolases"/>
    <property type="match status" value="1"/>
</dbReference>
<dbReference type="PROSITE" id="PS50067">
    <property type="entry name" value="KINESIN_MOTOR_2"/>
    <property type="match status" value="1"/>
</dbReference>
<dbReference type="EMBL" id="JANJYJ010000007">
    <property type="protein sequence ID" value="KAK3200529.1"/>
    <property type="molecule type" value="Genomic_DNA"/>
</dbReference>
<organism evidence="4 5">
    <name type="scientific">Dipteronia sinensis</name>
    <dbReference type="NCBI Taxonomy" id="43782"/>
    <lineage>
        <taxon>Eukaryota</taxon>
        <taxon>Viridiplantae</taxon>
        <taxon>Streptophyta</taxon>
        <taxon>Embryophyta</taxon>
        <taxon>Tracheophyta</taxon>
        <taxon>Spermatophyta</taxon>
        <taxon>Magnoliopsida</taxon>
        <taxon>eudicotyledons</taxon>
        <taxon>Gunneridae</taxon>
        <taxon>Pentapetalae</taxon>
        <taxon>rosids</taxon>
        <taxon>malvids</taxon>
        <taxon>Sapindales</taxon>
        <taxon>Sapindaceae</taxon>
        <taxon>Hippocastanoideae</taxon>
        <taxon>Acereae</taxon>
        <taxon>Dipteronia</taxon>
    </lineage>
</organism>
<evidence type="ECO:0000256" key="1">
    <source>
        <dbReference type="ARBA" id="ARBA00023175"/>
    </source>
</evidence>
<dbReference type="InterPro" id="IPR027417">
    <property type="entry name" value="P-loop_NTPase"/>
</dbReference>
<dbReference type="GO" id="GO:0003777">
    <property type="term" value="F:microtubule motor activity"/>
    <property type="evidence" value="ECO:0007669"/>
    <property type="project" value="InterPro"/>
</dbReference>
<proteinExistence type="inferred from homology"/>
<dbReference type="InterPro" id="IPR001752">
    <property type="entry name" value="Kinesin_motor_dom"/>
</dbReference>
<dbReference type="SMART" id="SM00129">
    <property type="entry name" value="KISc"/>
    <property type="match status" value="1"/>
</dbReference>
<keyword evidence="5" id="KW-1185">Reference proteome</keyword>
<dbReference type="GO" id="GO:0007018">
    <property type="term" value="P:microtubule-based movement"/>
    <property type="evidence" value="ECO:0007669"/>
    <property type="project" value="InterPro"/>
</dbReference>
<dbReference type="InterPro" id="IPR036961">
    <property type="entry name" value="Kinesin_motor_dom_sf"/>
</dbReference>
<dbReference type="PRINTS" id="PR00380">
    <property type="entry name" value="KINESINHEAVY"/>
</dbReference>
<dbReference type="GO" id="GO:0015630">
    <property type="term" value="C:microtubule cytoskeleton"/>
    <property type="evidence" value="ECO:0007669"/>
    <property type="project" value="TreeGrafter"/>
</dbReference>
<dbReference type="InterPro" id="IPR027640">
    <property type="entry name" value="Kinesin-like_fam"/>
</dbReference>
<accession>A0AAE0E1I7</accession>
<dbReference type="PANTHER" id="PTHR47972">
    <property type="entry name" value="KINESIN-LIKE PROTEIN KLP-3"/>
    <property type="match status" value="1"/>
</dbReference>
<dbReference type="GO" id="GO:0005524">
    <property type="term" value="F:ATP binding"/>
    <property type="evidence" value="ECO:0007669"/>
    <property type="project" value="InterPro"/>
</dbReference>
<dbReference type="Pfam" id="PF00225">
    <property type="entry name" value="Kinesin"/>
    <property type="match status" value="1"/>
</dbReference>